<comment type="similarity">
    <text evidence="3 10">Belongs to the glycosyl hydrolase 2 family.</text>
</comment>
<dbReference type="InterPro" id="IPR014718">
    <property type="entry name" value="GH-type_carb-bd"/>
</dbReference>
<dbReference type="SUPFAM" id="SSF51445">
    <property type="entry name" value="(Trans)glycosidases"/>
    <property type="match status" value="1"/>
</dbReference>
<comment type="caution">
    <text evidence="13">The sequence shown here is derived from an EMBL/GenBank/DDBJ whole genome shotgun (WGS) entry which is preliminary data.</text>
</comment>
<dbReference type="PROSITE" id="PS50022">
    <property type="entry name" value="FA58C_3"/>
    <property type="match status" value="1"/>
</dbReference>
<dbReference type="InterPro" id="IPR008979">
    <property type="entry name" value="Galactose-bd-like_sf"/>
</dbReference>
<dbReference type="Pfam" id="PF02836">
    <property type="entry name" value="Glyco_hydro_2_C"/>
    <property type="match status" value="1"/>
</dbReference>
<keyword evidence="6 10" id="KW-0378">Hydrolase</keyword>
<dbReference type="Pfam" id="PF00754">
    <property type="entry name" value="F5_F8_type_C"/>
    <property type="match status" value="1"/>
</dbReference>
<evidence type="ECO:0000256" key="10">
    <source>
        <dbReference type="RuleBase" id="RU361154"/>
    </source>
</evidence>
<evidence type="ECO:0000256" key="1">
    <source>
        <dbReference type="ARBA" id="ARBA00001412"/>
    </source>
</evidence>
<dbReference type="EMBL" id="AGXV01000054">
    <property type="protein sequence ID" value="EIY55818.1"/>
    <property type="molecule type" value="Genomic_DNA"/>
</dbReference>
<dbReference type="Proteomes" id="UP000005150">
    <property type="component" value="Unassembled WGS sequence"/>
</dbReference>
<dbReference type="SUPFAM" id="SSF49303">
    <property type="entry name" value="beta-Galactosidase/glucuronidase domain"/>
    <property type="match status" value="2"/>
</dbReference>
<dbReference type="PANTHER" id="PTHR46323:SF2">
    <property type="entry name" value="BETA-GALACTOSIDASE"/>
    <property type="match status" value="1"/>
</dbReference>
<dbReference type="Pfam" id="PF13290">
    <property type="entry name" value="CHB_HEX_C_1"/>
    <property type="match status" value="1"/>
</dbReference>
<dbReference type="InterPro" id="IPR006103">
    <property type="entry name" value="Glyco_hydro_2_cat"/>
</dbReference>
<evidence type="ECO:0000256" key="4">
    <source>
        <dbReference type="ARBA" id="ARBA00011245"/>
    </source>
</evidence>
<evidence type="ECO:0000313" key="14">
    <source>
        <dbReference type="Proteomes" id="UP000005150"/>
    </source>
</evidence>
<dbReference type="InterPro" id="IPR006104">
    <property type="entry name" value="Glyco_hydro_2_N"/>
</dbReference>
<dbReference type="InterPro" id="IPR006102">
    <property type="entry name" value="Ig-like_GH2"/>
</dbReference>
<evidence type="ECO:0000256" key="7">
    <source>
        <dbReference type="ARBA" id="ARBA00022837"/>
    </source>
</evidence>
<dbReference type="GO" id="GO:0030246">
    <property type="term" value="F:carbohydrate binding"/>
    <property type="evidence" value="ECO:0007669"/>
    <property type="project" value="InterPro"/>
</dbReference>
<dbReference type="Gene3D" id="3.20.20.80">
    <property type="entry name" value="Glycosidases"/>
    <property type="match status" value="1"/>
</dbReference>
<dbReference type="PATRIC" id="fig|997887.3.peg.4718"/>
<evidence type="ECO:0000256" key="11">
    <source>
        <dbReference type="SAM" id="SignalP"/>
    </source>
</evidence>
<dbReference type="GO" id="GO:0005990">
    <property type="term" value="P:lactose catabolic process"/>
    <property type="evidence" value="ECO:0007669"/>
    <property type="project" value="TreeGrafter"/>
</dbReference>
<keyword evidence="7" id="KW-0106">Calcium</keyword>
<accession>I9SJA9</accession>
<dbReference type="InterPro" id="IPR004199">
    <property type="entry name" value="B-gal_small/dom_5"/>
</dbReference>
<dbReference type="InterPro" id="IPR017853">
    <property type="entry name" value="GH"/>
</dbReference>
<dbReference type="EC" id="3.2.1.23" evidence="5 10"/>
<gene>
    <name evidence="13" type="ORF">HMPREF1071_04517</name>
</gene>
<sequence>MGMVMGVMLLFSLPLMAQTGKEWDDVTVTQVNREVAHTLSIPYGSESDIENNLMEASPYFLSLNGVWKFKWVPDPSQKPIDFYVPSYDVSGWDDIEVPSVWQMYGIRHNKPWDKPLYVNTGYPFTYDPVTYSVMSDRPSDWTYNNLMKNPVGSYRREFVLPSGWSERTVYVRFNGVGHGYYLWVNGQYVGYSEDSYLPSEFDITPYLQSGKNVIAAQVYRFTSGSFLECQDYWRFTGIHRDVFLWSAPKTQIRDYFFTTDLDDTYMDARARVEIDLSGPELSQGKLDVRIMDKGQIVAEMIKPVSSIHKYVLYMDVTNPKKWNAETPYLYDLVLTLKDGTKTVDIRGGKVGFREVGIRKDGALLINGQRMVFHGVNRHDHSEINGRTVSREEMENDIRLMKRLNINAVRTSHYPNNPYFYELCDKYGIYVLAEANVECHGNMGLSHVEQFKKPMVERSENHVKWLRNHVSIFMWSYGNESGNGTNFESVEKAIKSLDNTRLTHYEGNSQWSDVTSTMYADYDHIKNIGVERENQYKSGQTPRPHIQCESSHAMGNSMGNVRDLFDLYEHYPALTGEFIWDWKDQGLKMDVPGKIGESYWAYGGDFGDKPNDGNFCTNGVVFSDYSISAKSYNTKKIYQPVDFSLKEDNKTFVLKNKLAFSSIDYLNIAYSVLEDGKVIKTGTIGDMAIPAGGTMEVVIDALPVDIREDADYFIRFSATQKSATWWAEAGYEVASEQIQLRNARKSPYRVPEKGNLTVERTAKAITVTGSCFKAIFSVTEGTLESYVLNGKSIICEPLKLNVFRVPTDNDKTHSADWDNMGLRNLKVKAGTWDVKESVSKNLVDLSVTNVYTATLPYSFTTQFSFKVMDDGTIFVSSVIDPAIKNVILPKIGYVLEMPEGFENFTWFGRGPWDSYADRKEACFEGVYNSTVAEQWTGYVLPQEMGNKEEVRWMGITDTAGTGALFIAPEKMSVSVAHWRASDMYVNRDNRVKHPYQMSFRKNTVVCLDARNRALGNASCGPDVREMYELKAENTIFNFIISPITEKSSNDRLSEQGRISSPVCSPVKIEKDTKGNVVLSTTTEGATIYYSVDDTEFQQYKEPVNMAQGGTIRAYCNRVGYFESMLTSMDINLFVDKSLWKIVGCSSQQGGSEKVENAIDGDESTIWHTQYGNSEPAHPHEIVVDMGQTYRVDEFVYQGRKDGSNGRIKEYEIYFSNSPVVWGSPSATGLFSDTPDPQHVKIISNPSARYFKLIAKSEINNKAWTAVAELGIEASAIVTPIGEACDNLLSDQKYYIKDIASGLYLQWKHDIGSNYEGEFCINPLDRNNETFVFTFSKVDGFTSFYNLRVGSKYMNKGEGGWRCGIGMVTDNKDGWIQLETQDDCTFKMRGMWQISKYFNFDNHTEGSYIYSDKSDGALLKLEKFGEVSIIPVTDIPGISVYPAISNGEIAVCTPGKAVIKVMNVGGYILADYQSEGKLTIGMNYTDGVYLVGVETENIPRMATYKVMLCR</sequence>
<proteinExistence type="inferred from homology"/>
<keyword evidence="11" id="KW-0732">Signal</keyword>
<dbReference type="SMART" id="SM01038">
    <property type="entry name" value="Bgal_small_N"/>
    <property type="match status" value="1"/>
</dbReference>
<dbReference type="SUPFAM" id="SSF74650">
    <property type="entry name" value="Galactose mutarotase-like"/>
    <property type="match status" value="1"/>
</dbReference>
<dbReference type="InterPro" id="IPR050347">
    <property type="entry name" value="Bact_Beta-galactosidase"/>
</dbReference>
<dbReference type="Gene3D" id="2.60.40.10">
    <property type="entry name" value="Immunoglobulins"/>
    <property type="match status" value="2"/>
</dbReference>
<dbReference type="HOGENOM" id="CLU_002346_1_1_10"/>
<dbReference type="InterPro" id="IPR059177">
    <property type="entry name" value="GH29D-like_dom"/>
</dbReference>
<dbReference type="InterPro" id="IPR011013">
    <property type="entry name" value="Gal_mutarotase_sf_dom"/>
</dbReference>
<dbReference type="SUPFAM" id="SSF49785">
    <property type="entry name" value="Galactose-binding domain-like"/>
    <property type="match status" value="2"/>
</dbReference>
<evidence type="ECO:0000256" key="9">
    <source>
        <dbReference type="ARBA" id="ARBA00032230"/>
    </source>
</evidence>
<dbReference type="InterPro" id="IPR000421">
    <property type="entry name" value="FA58C"/>
</dbReference>
<organism evidence="13 14">
    <name type="scientific">Bacteroides salyersiae CL02T12C01</name>
    <dbReference type="NCBI Taxonomy" id="997887"/>
    <lineage>
        <taxon>Bacteria</taxon>
        <taxon>Pseudomonadati</taxon>
        <taxon>Bacteroidota</taxon>
        <taxon>Bacteroidia</taxon>
        <taxon>Bacteroidales</taxon>
        <taxon>Bacteroidaceae</taxon>
        <taxon>Bacteroides</taxon>
    </lineage>
</organism>
<evidence type="ECO:0000256" key="3">
    <source>
        <dbReference type="ARBA" id="ARBA00007401"/>
    </source>
</evidence>
<dbReference type="Pfam" id="PF00703">
    <property type="entry name" value="Glyco_hydro_2"/>
    <property type="match status" value="1"/>
</dbReference>
<dbReference type="PROSITE" id="PS00608">
    <property type="entry name" value="GLYCOSYL_HYDROL_F2_2"/>
    <property type="match status" value="1"/>
</dbReference>
<dbReference type="Gene3D" id="2.60.120.260">
    <property type="entry name" value="Galactose-binding domain-like"/>
    <property type="match status" value="2"/>
</dbReference>
<dbReference type="Gene3D" id="2.70.98.10">
    <property type="match status" value="1"/>
</dbReference>
<dbReference type="GO" id="GO:0004565">
    <property type="term" value="F:beta-galactosidase activity"/>
    <property type="evidence" value="ECO:0007669"/>
    <property type="project" value="UniProtKB-EC"/>
</dbReference>
<keyword evidence="14" id="KW-1185">Reference proteome</keyword>
<evidence type="ECO:0000256" key="2">
    <source>
        <dbReference type="ARBA" id="ARBA00001913"/>
    </source>
</evidence>
<reference evidence="13 14" key="1">
    <citation type="submission" date="2012-02" db="EMBL/GenBank/DDBJ databases">
        <title>The Genome Sequence of Bacteroides salyersiae CL02T12C01.</title>
        <authorList>
            <consortium name="The Broad Institute Genome Sequencing Platform"/>
            <person name="Earl A."/>
            <person name="Ward D."/>
            <person name="Feldgarden M."/>
            <person name="Gevers D."/>
            <person name="Zitomersky N.L."/>
            <person name="Coyne M.J."/>
            <person name="Comstock L.E."/>
            <person name="Young S.K."/>
            <person name="Zeng Q."/>
            <person name="Gargeya S."/>
            <person name="Fitzgerald M."/>
            <person name="Haas B."/>
            <person name="Abouelleil A."/>
            <person name="Alvarado L."/>
            <person name="Arachchi H.M."/>
            <person name="Berlin A."/>
            <person name="Chapman S.B."/>
            <person name="Gearin G."/>
            <person name="Goldberg J."/>
            <person name="Griggs A."/>
            <person name="Gujja S."/>
            <person name="Hansen M."/>
            <person name="Heiman D."/>
            <person name="Howarth C."/>
            <person name="Larimer J."/>
            <person name="Lui A."/>
            <person name="MacDonald P.J.P."/>
            <person name="McCowen C."/>
            <person name="Montmayeur A."/>
            <person name="Murphy C."/>
            <person name="Neiman D."/>
            <person name="Pearson M."/>
            <person name="Priest M."/>
            <person name="Roberts A."/>
            <person name="Saif S."/>
            <person name="Shea T."/>
            <person name="Sisk P."/>
            <person name="Stolte C."/>
            <person name="Sykes S."/>
            <person name="Wortman J."/>
            <person name="Nusbaum C."/>
            <person name="Birren B."/>
        </authorList>
    </citation>
    <scope>NUCLEOTIDE SEQUENCE [LARGE SCALE GENOMIC DNA]</scope>
    <source>
        <strain evidence="13 14">CL02T12C01</strain>
    </source>
</reference>
<dbReference type="InterPro" id="IPR036156">
    <property type="entry name" value="Beta-gal/glucu_dom_sf"/>
</dbReference>
<name>I9SJA9_9BACE</name>
<dbReference type="InterPro" id="IPR032312">
    <property type="entry name" value="LacZ_4"/>
</dbReference>
<dbReference type="Pfam" id="PF16353">
    <property type="entry name" value="LacZ_4"/>
    <property type="match status" value="1"/>
</dbReference>
<feature type="domain" description="F5/8 type C" evidence="12">
    <location>
        <begin position="1124"/>
        <end position="1275"/>
    </location>
</feature>
<dbReference type="PANTHER" id="PTHR46323">
    <property type="entry name" value="BETA-GALACTOSIDASE"/>
    <property type="match status" value="1"/>
</dbReference>
<dbReference type="InterPro" id="IPR006101">
    <property type="entry name" value="Glyco_hydro_2"/>
</dbReference>
<comment type="cofactor">
    <cofactor evidence="2">
        <name>Ca(2+)</name>
        <dbReference type="ChEBI" id="CHEBI:29108"/>
    </cofactor>
</comment>
<dbReference type="PROSITE" id="PS00719">
    <property type="entry name" value="GLYCOSYL_HYDROL_F2_1"/>
    <property type="match status" value="1"/>
</dbReference>
<dbReference type="InterPro" id="IPR023230">
    <property type="entry name" value="Glyco_hydro_2_CS"/>
</dbReference>
<feature type="chain" id="PRO_5003725876" description="Beta-galactosidase" evidence="11">
    <location>
        <begin position="18"/>
        <end position="1508"/>
    </location>
</feature>
<protein>
    <recommendedName>
        <fullName evidence="5 10">Beta-galactosidase</fullName>
        <ecNumber evidence="5 10">3.2.1.23</ecNumber>
    </recommendedName>
    <alternativeName>
        <fullName evidence="9 10">Lactase</fullName>
    </alternativeName>
</protein>
<comment type="catalytic activity">
    <reaction evidence="1 10">
        <text>Hydrolysis of terminal non-reducing beta-D-galactose residues in beta-D-galactosides.</text>
        <dbReference type="EC" id="3.2.1.23"/>
    </reaction>
</comment>
<evidence type="ECO:0000313" key="13">
    <source>
        <dbReference type="EMBL" id="EIY55818.1"/>
    </source>
</evidence>
<evidence type="ECO:0000256" key="6">
    <source>
        <dbReference type="ARBA" id="ARBA00022801"/>
    </source>
</evidence>
<comment type="subunit">
    <text evidence="4">Monomer.</text>
</comment>
<evidence type="ECO:0000256" key="8">
    <source>
        <dbReference type="ARBA" id="ARBA00023295"/>
    </source>
</evidence>
<keyword evidence="8 10" id="KW-0326">Glycosidase</keyword>
<feature type="signal peptide" evidence="11">
    <location>
        <begin position="1"/>
        <end position="17"/>
    </location>
</feature>
<dbReference type="PRINTS" id="PR00132">
    <property type="entry name" value="GLHYDRLASE2"/>
</dbReference>
<dbReference type="InterPro" id="IPR023232">
    <property type="entry name" value="Glyco_hydro_2_AS"/>
</dbReference>
<dbReference type="InterPro" id="IPR013783">
    <property type="entry name" value="Ig-like_fold"/>
</dbReference>
<dbReference type="Pfam" id="PF02929">
    <property type="entry name" value="Bgal_small_N"/>
    <property type="match status" value="1"/>
</dbReference>
<evidence type="ECO:0000259" key="12">
    <source>
        <dbReference type="PROSITE" id="PS50022"/>
    </source>
</evidence>
<evidence type="ECO:0000256" key="5">
    <source>
        <dbReference type="ARBA" id="ARBA00012756"/>
    </source>
</evidence>
<dbReference type="GO" id="GO:0009341">
    <property type="term" value="C:beta-galactosidase complex"/>
    <property type="evidence" value="ECO:0007669"/>
    <property type="project" value="InterPro"/>
</dbReference>
<dbReference type="Pfam" id="PF02837">
    <property type="entry name" value="Glyco_hydro_2_N"/>
    <property type="match status" value="1"/>
</dbReference>